<dbReference type="AlphaFoldDB" id="A0A916UHW3"/>
<dbReference type="Proteomes" id="UP000637423">
    <property type="component" value="Unassembled WGS sequence"/>
</dbReference>
<feature type="active site" evidence="7">
    <location>
        <position position="95"/>
    </location>
</feature>
<evidence type="ECO:0000256" key="4">
    <source>
        <dbReference type="ARBA" id="ARBA00019232"/>
    </source>
</evidence>
<dbReference type="GO" id="GO:0010027">
    <property type="term" value="P:thylakoid membrane organization"/>
    <property type="evidence" value="ECO:0007669"/>
    <property type="project" value="TreeGrafter"/>
</dbReference>
<dbReference type="CDD" id="cd06530">
    <property type="entry name" value="S26_SPase_I"/>
    <property type="match status" value="1"/>
</dbReference>
<organism evidence="11 12">
    <name type="scientific">Undibacterium terreum</name>
    <dbReference type="NCBI Taxonomy" id="1224302"/>
    <lineage>
        <taxon>Bacteria</taxon>
        <taxon>Pseudomonadati</taxon>
        <taxon>Pseudomonadota</taxon>
        <taxon>Betaproteobacteria</taxon>
        <taxon>Burkholderiales</taxon>
        <taxon>Oxalobacteraceae</taxon>
        <taxon>Undibacterium</taxon>
    </lineage>
</organism>
<evidence type="ECO:0000256" key="1">
    <source>
        <dbReference type="ARBA" id="ARBA00000677"/>
    </source>
</evidence>
<dbReference type="Pfam" id="PF10502">
    <property type="entry name" value="Peptidase_S26"/>
    <property type="match status" value="1"/>
</dbReference>
<feature type="domain" description="Peptidase S26" evidence="10">
    <location>
        <begin position="18"/>
        <end position="207"/>
    </location>
</feature>
<dbReference type="GO" id="GO:0009003">
    <property type="term" value="F:signal peptidase activity"/>
    <property type="evidence" value="ECO:0007669"/>
    <property type="project" value="UniProtKB-EC"/>
</dbReference>
<sequence length="230" mass="26007">MLNTSYAKKLFSDNKGFLLFLFCMLMVRSALADWYLVPSSSMYPTLVEGDRVICDRLAYDVKLPFTDVILKQLSDPQRGDVVTFSSPEDGVRLVKRLIAVPGDVVEMKDEHLVINGVKADYQMLAGVDKKHMTPEREYQGEQLVLHESLGALQHGIIVMPGKIAMRSFGPVKVPEGQYLMLGDNRDNSKDSRYIGFVKRELITGQVKRLLFSLDGDNYYLPRWERIGAAV</sequence>
<reference evidence="11" key="2">
    <citation type="submission" date="2020-09" db="EMBL/GenBank/DDBJ databases">
        <authorList>
            <person name="Sun Q."/>
            <person name="Zhou Y."/>
        </authorList>
    </citation>
    <scope>NUCLEOTIDE SEQUENCE</scope>
    <source>
        <strain evidence="11">CGMCC 1.10998</strain>
    </source>
</reference>
<gene>
    <name evidence="11" type="ORF">GCM10011396_19600</name>
</gene>
<comment type="caution">
    <text evidence="11">The sequence shown here is derived from an EMBL/GenBank/DDBJ whole genome shotgun (WGS) entry which is preliminary data.</text>
</comment>
<dbReference type="RefSeq" id="WP_188565885.1">
    <property type="nucleotide sequence ID" value="NZ_BMED01000002.1"/>
</dbReference>
<keyword evidence="5 8" id="KW-0645">Protease</keyword>
<dbReference type="PROSITE" id="PS00761">
    <property type="entry name" value="SPASE_I_3"/>
    <property type="match status" value="1"/>
</dbReference>
<dbReference type="GO" id="GO:0006465">
    <property type="term" value="P:signal peptide processing"/>
    <property type="evidence" value="ECO:0007669"/>
    <property type="project" value="InterPro"/>
</dbReference>
<dbReference type="EC" id="3.4.21.89" evidence="3 8"/>
<dbReference type="SUPFAM" id="SSF51306">
    <property type="entry name" value="LexA/Signal peptidase"/>
    <property type="match status" value="1"/>
</dbReference>
<evidence type="ECO:0000256" key="5">
    <source>
        <dbReference type="ARBA" id="ARBA00022670"/>
    </source>
</evidence>
<comment type="similarity">
    <text evidence="2 9">Belongs to the peptidase S26 family.</text>
</comment>
<dbReference type="PANTHER" id="PTHR43390">
    <property type="entry name" value="SIGNAL PEPTIDASE I"/>
    <property type="match status" value="1"/>
</dbReference>
<feature type="active site" evidence="7">
    <location>
        <position position="41"/>
    </location>
</feature>
<name>A0A916UHW3_9BURK</name>
<comment type="catalytic activity">
    <reaction evidence="1 8">
        <text>Cleavage of hydrophobic, N-terminal signal or leader sequences from secreted and periplasmic proteins.</text>
        <dbReference type="EC" id="3.4.21.89"/>
    </reaction>
</comment>
<evidence type="ECO:0000256" key="7">
    <source>
        <dbReference type="PIRSR" id="PIRSR600223-1"/>
    </source>
</evidence>
<dbReference type="InterPro" id="IPR036286">
    <property type="entry name" value="LexA/Signal_pep-like_sf"/>
</dbReference>
<keyword evidence="12" id="KW-1185">Reference proteome</keyword>
<dbReference type="NCBIfam" id="TIGR02227">
    <property type="entry name" value="sigpep_I_bact"/>
    <property type="match status" value="1"/>
</dbReference>
<keyword evidence="6 8" id="KW-0378">Hydrolase</keyword>
<proteinExistence type="inferred from homology"/>
<protein>
    <recommendedName>
        <fullName evidence="4 8">Signal peptidase I</fullName>
        <ecNumber evidence="3 8">3.4.21.89</ecNumber>
    </recommendedName>
</protein>
<evidence type="ECO:0000256" key="3">
    <source>
        <dbReference type="ARBA" id="ARBA00013208"/>
    </source>
</evidence>
<evidence type="ECO:0000256" key="8">
    <source>
        <dbReference type="RuleBase" id="RU003993"/>
    </source>
</evidence>
<evidence type="ECO:0000256" key="2">
    <source>
        <dbReference type="ARBA" id="ARBA00009370"/>
    </source>
</evidence>
<dbReference type="GO" id="GO:0016020">
    <property type="term" value="C:membrane"/>
    <property type="evidence" value="ECO:0007669"/>
    <property type="project" value="UniProtKB-SubCell"/>
</dbReference>
<dbReference type="InterPro" id="IPR019758">
    <property type="entry name" value="Pept_S26A_signal_pept_1_CS"/>
</dbReference>
<dbReference type="PRINTS" id="PR00727">
    <property type="entry name" value="LEADERPTASE"/>
</dbReference>
<evidence type="ECO:0000259" key="10">
    <source>
        <dbReference type="Pfam" id="PF10502"/>
    </source>
</evidence>
<accession>A0A916UHW3</accession>
<dbReference type="PROSITE" id="PS00760">
    <property type="entry name" value="SPASE_I_2"/>
    <property type="match status" value="1"/>
</dbReference>
<evidence type="ECO:0000256" key="6">
    <source>
        <dbReference type="ARBA" id="ARBA00022801"/>
    </source>
</evidence>
<dbReference type="PANTHER" id="PTHR43390:SF1">
    <property type="entry name" value="CHLOROPLAST PROCESSING PEPTIDASE"/>
    <property type="match status" value="1"/>
</dbReference>
<evidence type="ECO:0000313" key="11">
    <source>
        <dbReference type="EMBL" id="GGC72545.1"/>
    </source>
</evidence>
<dbReference type="InterPro" id="IPR019756">
    <property type="entry name" value="Pept_S26A_signal_pept_1_Ser-AS"/>
</dbReference>
<dbReference type="GO" id="GO:0004252">
    <property type="term" value="F:serine-type endopeptidase activity"/>
    <property type="evidence" value="ECO:0007669"/>
    <property type="project" value="InterPro"/>
</dbReference>
<reference evidence="11" key="1">
    <citation type="journal article" date="2014" name="Int. J. Syst. Evol. Microbiol.">
        <title>Complete genome sequence of Corynebacterium casei LMG S-19264T (=DSM 44701T), isolated from a smear-ripened cheese.</title>
        <authorList>
            <consortium name="US DOE Joint Genome Institute (JGI-PGF)"/>
            <person name="Walter F."/>
            <person name="Albersmeier A."/>
            <person name="Kalinowski J."/>
            <person name="Ruckert C."/>
        </authorList>
    </citation>
    <scope>NUCLEOTIDE SEQUENCE</scope>
    <source>
        <strain evidence="11">CGMCC 1.10998</strain>
    </source>
</reference>
<dbReference type="InterPro" id="IPR019533">
    <property type="entry name" value="Peptidase_S26"/>
</dbReference>
<dbReference type="InterPro" id="IPR019757">
    <property type="entry name" value="Pept_S26A_signal_pept_1_Lys-AS"/>
</dbReference>
<evidence type="ECO:0000313" key="12">
    <source>
        <dbReference type="Proteomes" id="UP000637423"/>
    </source>
</evidence>
<evidence type="ECO:0000256" key="9">
    <source>
        <dbReference type="RuleBase" id="RU362042"/>
    </source>
</evidence>
<dbReference type="InterPro" id="IPR000223">
    <property type="entry name" value="Pept_S26A_signal_pept_1"/>
</dbReference>
<dbReference type="EMBL" id="BMED01000002">
    <property type="protein sequence ID" value="GGC72545.1"/>
    <property type="molecule type" value="Genomic_DNA"/>
</dbReference>
<dbReference type="PROSITE" id="PS00501">
    <property type="entry name" value="SPASE_I_1"/>
    <property type="match status" value="1"/>
</dbReference>
<dbReference type="Gene3D" id="2.10.109.10">
    <property type="entry name" value="Umud Fragment, subunit A"/>
    <property type="match status" value="1"/>
</dbReference>
<comment type="subcellular location">
    <subcellularLocation>
        <location evidence="9">Membrane</location>
        <topology evidence="9">Single-pass type II membrane protein</topology>
    </subcellularLocation>
</comment>